<dbReference type="InterPro" id="IPR013321">
    <property type="entry name" value="Arc_rbn_hlx_hlx"/>
</dbReference>
<keyword evidence="2" id="KW-1277">Toxin-antitoxin system</keyword>
<dbReference type="PANTHER" id="PTHR38781:SF1">
    <property type="entry name" value="ANTITOXIN DINJ-RELATED"/>
    <property type="match status" value="1"/>
</dbReference>
<sequence>MARSNYYQLRLSEKEKTEAFTVFRELGLTPAQAFRLFLDQVIKTQSIPFPIRKAEVCPLPHTPNAQLAHDLLKPDNEKGYRSFASADDLFADLND</sequence>
<evidence type="ECO:0000256" key="1">
    <source>
        <dbReference type="ARBA" id="ARBA00010562"/>
    </source>
</evidence>
<comment type="caution">
    <text evidence="3">The sequence shown here is derived from an EMBL/GenBank/DDBJ whole genome shotgun (WGS) entry which is preliminary data.</text>
</comment>
<proteinExistence type="inferred from homology"/>
<evidence type="ECO:0000313" key="4">
    <source>
        <dbReference type="Proteomes" id="UP000192491"/>
    </source>
</evidence>
<accession>A0A1Y1QHX2</accession>
<dbReference type="AlphaFoldDB" id="A0A1Y1QHX2"/>
<gene>
    <name evidence="3" type="ORF">BWK73_31940</name>
</gene>
<protein>
    <recommendedName>
        <fullName evidence="5">RelB/DinJ family addiction module antitoxin</fullName>
    </recommendedName>
</protein>
<dbReference type="Gene3D" id="1.10.1220.10">
    <property type="entry name" value="Met repressor-like"/>
    <property type="match status" value="1"/>
</dbReference>
<dbReference type="GO" id="GO:0006355">
    <property type="term" value="P:regulation of DNA-templated transcription"/>
    <property type="evidence" value="ECO:0007669"/>
    <property type="project" value="InterPro"/>
</dbReference>
<evidence type="ECO:0008006" key="5">
    <source>
        <dbReference type="Google" id="ProtNLM"/>
    </source>
</evidence>
<organism evidence="3 4">
    <name type="scientific">Thiothrix lacustris</name>
    <dbReference type="NCBI Taxonomy" id="525917"/>
    <lineage>
        <taxon>Bacteria</taxon>
        <taxon>Pseudomonadati</taxon>
        <taxon>Pseudomonadota</taxon>
        <taxon>Gammaproteobacteria</taxon>
        <taxon>Thiotrichales</taxon>
        <taxon>Thiotrichaceae</taxon>
        <taxon>Thiothrix</taxon>
    </lineage>
</organism>
<dbReference type="EMBL" id="MTEJ01000261">
    <property type="protein sequence ID" value="OQX06080.1"/>
    <property type="molecule type" value="Genomic_DNA"/>
</dbReference>
<dbReference type="NCBIfam" id="TIGR02384">
    <property type="entry name" value="RelB_DinJ"/>
    <property type="match status" value="1"/>
</dbReference>
<dbReference type="Pfam" id="PF04221">
    <property type="entry name" value="RelB"/>
    <property type="match status" value="1"/>
</dbReference>
<evidence type="ECO:0000256" key="2">
    <source>
        <dbReference type="ARBA" id="ARBA00022649"/>
    </source>
</evidence>
<dbReference type="Proteomes" id="UP000192491">
    <property type="component" value="Unassembled WGS sequence"/>
</dbReference>
<comment type="similarity">
    <text evidence="1">Belongs to the RelB/DinJ antitoxin family.</text>
</comment>
<name>A0A1Y1QHX2_9GAMM</name>
<dbReference type="GO" id="GO:0006351">
    <property type="term" value="P:DNA-templated transcription"/>
    <property type="evidence" value="ECO:0007669"/>
    <property type="project" value="TreeGrafter"/>
</dbReference>
<dbReference type="PANTHER" id="PTHR38781">
    <property type="entry name" value="ANTITOXIN DINJ-RELATED"/>
    <property type="match status" value="1"/>
</dbReference>
<dbReference type="InterPro" id="IPR007337">
    <property type="entry name" value="RelB/DinJ"/>
</dbReference>
<evidence type="ECO:0000313" key="3">
    <source>
        <dbReference type="EMBL" id="OQX06080.1"/>
    </source>
</evidence>
<reference evidence="3 4" key="1">
    <citation type="submission" date="2017-01" db="EMBL/GenBank/DDBJ databases">
        <title>Novel large sulfur bacteria in the metagenomes of groundwater-fed chemosynthetic microbial mats in the Lake Huron basin.</title>
        <authorList>
            <person name="Sharrar A.M."/>
            <person name="Flood B.E."/>
            <person name="Bailey J.V."/>
            <person name="Jones D.S."/>
            <person name="Biddanda B."/>
            <person name="Ruberg S.A."/>
            <person name="Marcus D.N."/>
            <person name="Dick G.J."/>
        </authorList>
    </citation>
    <scope>NUCLEOTIDE SEQUENCE [LARGE SCALE GENOMIC DNA]</scope>
    <source>
        <strain evidence="3">A8</strain>
    </source>
</reference>